<dbReference type="PROSITE" id="PS51044">
    <property type="entry name" value="ZF_SP_RING"/>
    <property type="match status" value="1"/>
</dbReference>
<evidence type="ECO:0000256" key="6">
    <source>
        <dbReference type="ARBA" id="ARBA00022771"/>
    </source>
</evidence>
<keyword evidence="14" id="KW-1185">Reference proteome</keyword>
<dbReference type="InterPro" id="IPR013083">
    <property type="entry name" value="Znf_RING/FYVE/PHD"/>
</dbReference>
<dbReference type="Pfam" id="PF11789">
    <property type="entry name" value="zf-Nse"/>
    <property type="match status" value="1"/>
</dbReference>
<evidence type="ECO:0000259" key="12">
    <source>
        <dbReference type="PROSITE" id="PS51044"/>
    </source>
</evidence>
<reference evidence="13" key="1">
    <citation type="submission" date="2022-06" db="EMBL/GenBank/DDBJ databases">
        <title>Complete genome sequences of two strains of the flax pathogen Septoria linicola.</title>
        <authorList>
            <person name="Lapalu N."/>
            <person name="Simon A."/>
            <person name="Demenou B."/>
            <person name="Paumier D."/>
            <person name="Guillot M.-P."/>
            <person name="Gout L."/>
            <person name="Valade R."/>
        </authorList>
    </citation>
    <scope>NUCLEOTIDE SEQUENCE</scope>
    <source>
        <strain evidence="13">SE15195</strain>
    </source>
</reference>
<feature type="compositionally biased region" description="Acidic residues" evidence="11">
    <location>
        <begin position="395"/>
        <end position="411"/>
    </location>
</feature>
<dbReference type="OrthoDB" id="756301at2759"/>
<dbReference type="PANTHER" id="PTHR21330">
    <property type="entry name" value="E3 SUMO-PROTEIN LIGASE NSE2"/>
    <property type="match status" value="1"/>
</dbReference>
<dbReference type="InterPro" id="IPR026846">
    <property type="entry name" value="Nse2(Mms21)"/>
</dbReference>
<comment type="pathway">
    <text evidence="2">Protein modification; protein sumoylation.</text>
</comment>
<dbReference type="SUPFAM" id="SSF57850">
    <property type="entry name" value="RING/U-box"/>
    <property type="match status" value="1"/>
</dbReference>
<dbReference type="GO" id="GO:0030915">
    <property type="term" value="C:Smc5-Smc6 complex"/>
    <property type="evidence" value="ECO:0007669"/>
    <property type="project" value="InterPro"/>
</dbReference>
<evidence type="ECO:0000256" key="8">
    <source>
        <dbReference type="ARBA" id="ARBA00022833"/>
    </source>
</evidence>
<keyword evidence="6 10" id="KW-0863">Zinc-finger</keyword>
<proteinExistence type="inferred from homology"/>
<evidence type="ECO:0000256" key="5">
    <source>
        <dbReference type="ARBA" id="ARBA00022723"/>
    </source>
</evidence>
<protein>
    <submittedName>
        <fullName evidence="13">E3 SUMO-protein ligase Nse2 (Mms21)</fullName>
    </submittedName>
</protein>
<comment type="similarity">
    <text evidence="3">Belongs to the NSE2 family.</text>
</comment>
<evidence type="ECO:0000313" key="14">
    <source>
        <dbReference type="Proteomes" id="UP001056384"/>
    </source>
</evidence>
<dbReference type="GO" id="GO:0061665">
    <property type="term" value="F:SUMO ligase activity"/>
    <property type="evidence" value="ECO:0007669"/>
    <property type="project" value="TreeGrafter"/>
</dbReference>
<keyword evidence="4" id="KW-0808">Transferase</keyword>
<organism evidence="13 14">
    <name type="scientific">Septoria linicola</name>
    <dbReference type="NCBI Taxonomy" id="215465"/>
    <lineage>
        <taxon>Eukaryota</taxon>
        <taxon>Fungi</taxon>
        <taxon>Dikarya</taxon>
        <taxon>Ascomycota</taxon>
        <taxon>Pezizomycotina</taxon>
        <taxon>Dothideomycetes</taxon>
        <taxon>Dothideomycetidae</taxon>
        <taxon>Mycosphaerellales</taxon>
        <taxon>Mycosphaerellaceae</taxon>
        <taxon>Septoria</taxon>
    </lineage>
</organism>
<keyword evidence="9" id="KW-0539">Nucleus</keyword>
<dbReference type="EMBL" id="CP099418">
    <property type="protein sequence ID" value="USW47269.1"/>
    <property type="molecule type" value="Genomic_DNA"/>
</dbReference>
<name>A0A9Q9ACZ0_9PEZI</name>
<dbReference type="PANTHER" id="PTHR21330:SF1">
    <property type="entry name" value="E3 SUMO-PROTEIN LIGASE NSE2"/>
    <property type="match status" value="1"/>
</dbReference>
<evidence type="ECO:0000256" key="1">
    <source>
        <dbReference type="ARBA" id="ARBA00004123"/>
    </source>
</evidence>
<dbReference type="GO" id="GO:0008270">
    <property type="term" value="F:zinc ion binding"/>
    <property type="evidence" value="ECO:0007669"/>
    <property type="project" value="UniProtKB-KW"/>
</dbReference>
<feature type="compositionally biased region" description="Acidic residues" evidence="11">
    <location>
        <begin position="447"/>
        <end position="458"/>
    </location>
</feature>
<evidence type="ECO:0000256" key="2">
    <source>
        <dbReference type="ARBA" id="ARBA00004718"/>
    </source>
</evidence>
<feature type="compositionally biased region" description="Acidic residues" evidence="11">
    <location>
        <begin position="175"/>
        <end position="187"/>
    </location>
</feature>
<evidence type="ECO:0000256" key="4">
    <source>
        <dbReference type="ARBA" id="ARBA00022679"/>
    </source>
</evidence>
<feature type="region of interest" description="Disordered" evidence="11">
    <location>
        <begin position="370"/>
        <end position="458"/>
    </location>
</feature>
<feature type="compositionally biased region" description="Low complexity" evidence="11">
    <location>
        <begin position="149"/>
        <end position="164"/>
    </location>
</feature>
<accession>A0A9Q9ACZ0</accession>
<keyword evidence="8" id="KW-0862">Zinc</keyword>
<feature type="region of interest" description="Disordered" evidence="11">
    <location>
        <begin position="149"/>
        <end position="206"/>
    </location>
</feature>
<evidence type="ECO:0000256" key="11">
    <source>
        <dbReference type="SAM" id="MobiDB-lite"/>
    </source>
</evidence>
<dbReference type="Gene3D" id="3.30.40.10">
    <property type="entry name" value="Zinc/RING finger domain, C3HC4 (zinc finger)"/>
    <property type="match status" value="1"/>
</dbReference>
<keyword evidence="5" id="KW-0479">Metal-binding</keyword>
<dbReference type="AlphaFoldDB" id="A0A9Q9ACZ0"/>
<dbReference type="GO" id="GO:0016874">
    <property type="term" value="F:ligase activity"/>
    <property type="evidence" value="ECO:0007669"/>
    <property type="project" value="UniProtKB-KW"/>
</dbReference>
<dbReference type="GO" id="GO:0016925">
    <property type="term" value="P:protein sumoylation"/>
    <property type="evidence" value="ECO:0007669"/>
    <property type="project" value="TreeGrafter"/>
</dbReference>
<sequence>MPARTRYSTATPGPTTARTISTAATLPDYQPPAFALNPDAQRAIADLLRKHNSKKLEADIHTAQEQLTNTGAELHDKLHEHETRLATRRGKQSQSSPSDEFAAFEQQVNEMRSKVESMATRMEKEMRALIDCGVSARAMQDGVAAAEADAKANASTQASTQHTQTQRRTRRRDGEAEDDDEDDDAEDDRPHWDPTDPAGASQRPPVDVFDKHVQNTKDRFQAMSLYNRYAENEAYINFKQVLFDAQNPNANEDGQAPDASQWFAEGGVPPPGTRQDIDNAESDDDIAIVSGQISIKCPLTLKEFEDPLSSKKCKHTFEAAAIHEMIANSTMRPKAVQCPVPGCSAVLEKNDLHQNKLLIRRIRRVQKAKRLREEAGDDSGDEMPNGTQSRGHVIDDDDDDIIGDDDDDDDDSRSARPQVKPEPKATGSTSQHPAPKAPGGTQVIDLGESDEEDVDMEG</sequence>
<evidence type="ECO:0000256" key="9">
    <source>
        <dbReference type="ARBA" id="ARBA00023242"/>
    </source>
</evidence>
<feature type="domain" description="SP-RING-type" evidence="12">
    <location>
        <begin position="282"/>
        <end position="367"/>
    </location>
</feature>
<dbReference type="GO" id="GO:0005634">
    <property type="term" value="C:nucleus"/>
    <property type="evidence" value="ECO:0007669"/>
    <property type="project" value="UniProtKB-SubCell"/>
</dbReference>
<dbReference type="GO" id="GO:0000724">
    <property type="term" value="P:double-strand break repair via homologous recombination"/>
    <property type="evidence" value="ECO:0007669"/>
    <property type="project" value="InterPro"/>
</dbReference>
<dbReference type="Proteomes" id="UP001056384">
    <property type="component" value="Chromosome 1"/>
</dbReference>
<evidence type="ECO:0000256" key="3">
    <source>
        <dbReference type="ARBA" id="ARBA00008212"/>
    </source>
</evidence>
<keyword evidence="7" id="KW-0833">Ubl conjugation pathway</keyword>
<comment type="subcellular location">
    <subcellularLocation>
        <location evidence="1">Nucleus</location>
    </subcellularLocation>
</comment>
<keyword evidence="13" id="KW-0436">Ligase</keyword>
<evidence type="ECO:0000256" key="10">
    <source>
        <dbReference type="PROSITE-ProRule" id="PRU00452"/>
    </source>
</evidence>
<evidence type="ECO:0000256" key="7">
    <source>
        <dbReference type="ARBA" id="ARBA00022786"/>
    </source>
</evidence>
<gene>
    <name evidence="13" type="ORF">Slin15195_G005880</name>
</gene>
<evidence type="ECO:0000313" key="13">
    <source>
        <dbReference type="EMBL" id="USW47269.1"/>
    </source>
</evidence>
<dbReference type="InterPro" id="IPR004181">
    <property type="entry name" value="Znf_MIZ"/>
</dbReference>
<dbReference type="CDD" id="cd16651">
    <property type="entry name" value="SPL-RING_NSE2"/>
    <property type="match status" value="1"/>
</dbReference>